<dbReference type="OrthoDB" id="6086604at2759"/>
<dbReference type="PANTHER" id="PTHR22743">
    <property type="entry name" value="MEPRIN/TRAF-LIKE MATH FAMILY-C.ELEGANS"/>
    <property type="match status" value="1"/>
</dbReference>
<dbReference type="Pfam" id="PF00917">
    <property type="entry name" value="MATH"/>
    <property type="match status" value="1"/>
</dbReference>
<gene>
    <name evidence="2" type="primary">Cnig_chr_III.g9182</name>
    <name evidence="2" type="ORF">B9Z55_009182</name>
</gene>
<dbReference type="InterPro" id="IPR011333">
    <property type="entry name" value="SKP1/BTB/POZ_sf"/>
</dbReference>
<organism evidence="2 3">
    <name type="scientific">Caenorhabditis nigoni</name>
    <dbReference type="NCBI Taxonomy" id="1611254"/>
    <lineage>
        <taxon>Eukaryota</taxon>
        <taxon>Metazoa</taxon>
        <taxon>Ecdysozoa</taxon>
        <taxon>Nematoda</taxon>
        <taxon>Chromadorea</taxon>
        <taxon>Rhabditida</taxon>
        <taxon>Rhabditina</taxon>
        <taxon>Rhabditomorpha</taxon>
        <taxon>Rhabditoidea</taxon>
        <taxon>Rhabditidae</taxon>
        <taxon>Peloderinae</taxon>
        <taxon>Caenorhabditis</taxon>
    </lineage>
</organism>
<feature type="domain" description="BTB" evidence="1">
    <location>
        <begin position="155"/>
        <end position="214"/>
    </location>
</feature>
<dbReference type="InterPro" id="IPR002083">
    <property type="entry name" value="MATH/TRAF_dom"/>
</dbReference>
<dbReference type="Pfam" id="PF00651">
    <property type="entry name" value="BTB"/>
    <property type="match status" value="1"/>
</dbReference>
<dbReference type="CDD" id="cd00121">
    <property type="entry name" value="MATH"/>
    <property type="match status" value="1"/>
</dbReference>
<dbReference type="STRING" id="1611254.A0A2G5URR0"/>
<dbReference type="SUPFAM" id="SSF49599">
    <property type="entry name" value="TRAF domain-like"/>
    <property type="match status" value="1"/>
</dbReference>
<dbReference type="SMART" id="SM00225">
    <property type="entry name" value="BTB"/>
    <property type="match status" value="1"/>
</dbReference>
<dbReference type="SUPFAM" id="SSF54695">
    <property type="entry name" value="POZ domain"/>
    <property type="match status" value="1"/>
</dbReference>
<dbReference type="AlphaFoldDB" id="A0A2G5URR0"/>
<dbReference type="PROSITE" id="PS50097">
    <property type="entry name" value="BTB"/>
    <property type="match status" value="1"/>
</dbReference>
<protein>
    <recommendedName>
        <fullName evidence="1">BTB domain-containing protein</fullName>
    </recommendedName>
</protein>
<name>A0A2G5URR0_9PELO</name>
<dbReference type="PANTHER" id="PTHR22743:SF165">
    <property type="entry name" value="BTB AND MATH DOMAIN CONTAINING-RELATED"/>
    <property type="match status" value="1"/>
</dbReference>
<dbReference type="SMART" id="SM00061">
    <property type="entry name" value="MATH"/>
    <property type="match status" value="1"/>
</dbReference>
<proteinExistence type="predicted"/>
<comment type="caution">
    <text evidence="2">The sequence shown here is derived from an EMBL/GenBank/DDBJ whole genome shotgun (WGS) entry which is preliminary data.</text>
</comment>
<sequence length="346" mass="40308">MLYVSSENMSKMKSFSMKHAFKNVLNLNENDEQCGEAENHFNVFWKLRILNEDQKYLVFYLDCLRTDETCSWSIPTEFEVIFGENQARKLTKCHTFSQFCPSIRGNIYMTWQTVESSLETDGSLVVEFHVKINNFNKIAEKKLRNFEDEAAQRASDVMLKIGNHKFYVSKSLLSSKCSYFKALFFGNFEESGKSEIELKNIHPNDLQTFLEVLYGEPAIDEDTCESILDFAEYFDCKSVIEKCEHLILLKSINLSPKAIFNIASRHNMGKLKYKCISELQTSADIRSIIPKNPEEIDNKIWKELLLKTISLFEDVEIQFENAQKTLETQKNETPELRGRILGRRFH</sequence>
<evidence type="ECO:0000313" key="3">
    <source>
        <dbReference type="Proteomes" id="UP000230233"/>
    </source>
</evidence>
<evidence type="ECO:0000259" key="1">
    <source>
        <dbReference type="PROSITE" id="PS50097"/>
    </source>
</evidence>
<evidence type="ECO:0000313" key="2">
    <source>
        <dbReference type="EMBL" id="PIC41946.1"/>
    </source>
</evidence>
<dbReference type="Gene3D" id="3.30.710.10">
    <property type="entry name" value="Potassium Channel Kv1.1, Chain A"/>
    <property type="match status" value="1"/>
</dbReference>
<reference evidence="3" key="1">
    <citation type="submission" date="2017-10" db="EMBL/GenBank/DDBJ databases">
        <title>Rapid genome shrinkage in a self-fertile nematode reveals novel sperm competition proteins.</title>
        <authorList>
            <person name="Yin D."/>
            <person name="Schwarz E.M."/>
            <person name="Thomas C.G."/>
            <person name="Felde R.L."/>
            <person name="Korf I.F."/>
            <person name="Cutter A.D."/>
            <person name="Schartner C.M."/>
            <person name="Ralston E.J."/>
            <person name="Meyer B.J."/>
            <person name="Haag E.S."/>
        </authorList>
    </citation>
    <scope>NUCLEOTIDE SEQUENCE [LARGE SCALE GENOMIC DNA]</scope>
    <source>
        <strain evidence="3">JU1422</strain>
    </source>
</reference>
<dbReference type="EMBL" id="PDUG01000003">
    <property type="protein sequence ID" value="PIC41946.1"/>
    <property type="molecule type" value="Genomic_DNA"/>
</dbReference>
<accession>A0A2G5URR0</accession>
<dbReference type="InterPro" id="IPR052664">
    <property type="entry name" value="BTB-MATH_domain_protein"/>
</dbReference>
<keyword evidence="3" id="KW-1185">Reference proteome</keyword>
<dbReference type="InterPro" id="IPR000210">
    <property type="entry name" value="BTB/POZ_dom"/>
</dbReference>
<dbReference type="Proteomes" id="UP000230233">
    <property type="component" value="Chromosome III"/>
</dbReference>